<keyword evidence="4" id="KW-1185">Reference proteome</keyword>
<gene>
    <name evidence="3" type="ORF">HYPSUDRAFT_125732</name>
</gene>
<name>A0A0D2PPK4_HYPSF</name>
<evidence type="ECO:0008006" key="5">
    <source>
        <dbReference type="Google" id="ProtNLM"/>
    </source>
</evidence>
<feature type="region of interest" description="Disordered" evidence="1">
    <location>
        <begin position="45"/>
        <end position="76"/>
    </location>
</feature>
<evidence type="ECO:0000256" key="2">
    <source>
        <dbReference type="SAM" id="Phobius"/>
    </source>
</evidence>
<keyword evidence="2" id="KW-0472">Membrane</keyword>
<dbReference type="OrthoDB" id="497541at2759"/>
<evidence type="ECO:0000313" key="3">
    <source>
        <dbReference type="EMBL" id="KJA30091.1"/>
    </source>
</evidence>
<keyword evidence="2" id="KW-1133">Transmembrane helix</keyword>
<accession>A0A0D2PPK4</accession>
<feature type="transmembrane region" description="Helical" evidence="2">
    <location>
        <begin position="21"/>
        <end position="40"/>
    </location>
</feature>
<organism evidence="3 4">
    <name type="scientific">Hypholoma sublateritium (strain FD-334 SS-4)</name>
    <dbReference type="NCBI Taxonomy" id="945553"/>
    <lineage>
        <taxon>Eukaryota</taxon>
        <taxon>Fungi</taxon>
        <taxon>Dikarya</taxon>
        <taxon>Basidiomycota</taxon>
        <taxon>Agaricomycotina</taxon>
        <taxon>Agaricomycetes</taxon>
        <taxon>Agaricomycetidae</taxon>
        <taxon>Agaricales</taxon>
        <taxon>Agaricineae</taxon>
        <taxon>Strophariaceae</taxon>
        <taxon>Hypholoma</taxon>
    </lineage>
</organism>
<sequence length="471" mass="51632">MIAIPNAATAALRALADWCPAPALVAVIVVGLTLALAAAARKRAPHPTAVRGPSPDGGEKNKNKDRSPGGTCRARTHRPVLTATAEWAPVAFRYPPFAACADALVDVKPIPYRPFRYGAYHVTMGLRAMDWADWIELDRGHAQYHRIKAHRLATRGEGAGRPVRVLGDDANPLVAGGALGSLETVHELCEYLARRYPRDFAIERHAQRVVAGEAFSDWGWDGQPAVKRVTMTALGVSYEVPLSVADGERAGERALEIAGLLVQDDLIVMVEGTDGTYYFQAGSVLTTLTAGLPGFWRMQDKLGMALDEIHISGHVPQYKEKLATSLGRFFRRLPVDKPMVRNNYFFQARPAGDAGVDAEELGWATSMVGAEDAFVPMGGHRGLETGPVDVGRLRMRSERQTVRRLPHSGGVLFTVRTYLTPVEELATEPGVPARLLSALHSWPQDVGEYKGQFRGRWWETVVEYMTDMARH</sequence>
<proteinExistence type="predicted"/>
<evidence type="ECO:0000256" key="1">
    <source>
        <dbReference type="SAM" id="MobiDB-lite"/>
    </source>
</evidence>
<dbReference type="Proteomes" id="UP000054270">
    <property type="component" value="Unassembled WGS sequence"/>
</dbReference>
<dbReference type="OMA" id="GELDNHY"/>
<dbReference type="InterPro" id="IPR021848">
    <property type="entry name" value="HODM_asu-like"/>
</dbReference>
<dbReference type="Pfam" id="PF11927">
    <property type="entry name" value="HODM_asu-like"/>
    <property type="match status" value="1"/>
</dbReference>
<feature type="compositionally biased region" description="Basic and acidic residues" evidence="1">
    <location>
        <begin position="57"/>
        <end position="67"/>
    </location>
</feature>
<keyword evidence="2" id="KW-0812">Transmembrane</keyword>
<reference evidence="4" key="1">
    <citation type="submission" date="2014-04" db="EMBL/GenBank/DDBJ databases">
        <title>Evolutionary Origins and Diversification of the Mycorrhizal Mutualists.</title>
        <authorList>
            <consortium name="DOE Joint Genome Institute"/>
            <consortium name="Mycorrhizal Genomics Consortium"/>
            <person name="Kohler A."/>
            <person name="Kuo A."/>
            <person name="Nagy L.G."/>
            <person name="Floudas D."/>
            <person name="Copeland A."/>
            <person name="Barry K.W."/>
            <person name="Cichocki N."/>
            <person name="Veneault-Fourrey C."/>
            <person name="LaButti K."/>
            <person name="Lindquist E.A."/>
            <person name="Lipzen A."/>
            <person name="Lundell T."/>
            <person name="Morin E."/>
            <person name="Murat C."/>
            <person name="Riley R."/>
            <person name="Ohm R."/>
            <person name="Sun H."/>
            <person name="Tunlid A."/>
            <person name="Henrissat B."/>
            <person name="Grigoriev I.V."/>
            <person name="Hibbett D.S."/>
            <person name="Martin F."/>
        </authorList>
    </citation>
    <scope>NUCLEOTIDE SEQUENCE [LARGE SCALE GENOMIC DNA]</scope>
    <source>
        <strain evidence="4">FD-334 SS-4</strain>
    </source>
</reference>
<evidence type="ECO:0000313" key="4">
    <source>
        <dbReference type="Proteomes" id="UP000054270"/>
    </source>
</evidence>
<dbReference type="AlphaFoldDB" id="A0A0D2PPK4"/>
<dbReference type="EMBL" id="KN817518">
    <property type="protein sequence ID" value="KJA30091.1"/>
    <property type="molecule type" value="Genomic_DNA"/>
</dbReference>
<dbReference type="STRING" id="945553.A0A0D2PPK4"/>
<protein>
    <recommendedName>
        <fullName evidence="5">DUF3445 domain-containing protein</fullName>
    </recommendedName>
</protein>